<dbReference type="EnsemblPlants" id="Ma01_t14070.1">
    <property type="protein sequence ID" value="Ma01_p14070.1"/>
    <property type="gene ID" value="Ma01_g14070"/>
</dbReference>
<dbReference type="Gramene" id="Ma01_t14070.1">
    <property type="protein sequence ID" value="Ma01_p14070.1"/>
    <property type="gene ID" value="Ma01_g14070"/>
</dbReference>
<gene>
    <name evidence="1" type="ORF">GSMUA_297790.1</name>
</gene>
<evidence type="ECO:0000313" key="1">
    <source>
        <dbReference type="EMBL" id="CAG1859484.1"/>
    </source>
</evidence>
<dbReference type="Proteomes" id="UP000012960">
    <property type="component" value="Unplaced"/>
</dbReference>
<sequence length="36" mass="4399">MWCHQNGFLFLVLCSLCCHFSASWNNMFFKYCLQEF</sequence>
<protein>
    <submittedName>
        <fullName evidence="1">(wild Malaysian banana) hypothetical protein</fullName>
    </submittedName>
</protein>
<dbReference type="EMBL" id="HG996466">
    <property type="protein sequence ID" value="CAG1859484.1"/>
    <property type="molecule type" value="Genomic_DNA"/>
</dbReference>
<reference evidence="1" key="1">
    <citation type="submission" date="2021-03" db="EMBL/GenBank/DDBJ databases">
        <authorList>
            <consortium name="Genoscope - CEA"/>
            <person name="William W."/>
        </authorList>
    </citation>
    <scope>NUCLEOTIDE SEQUENCE</scope>
    <source>
        <strain evidence="1">Doubled-haploid Pahang</strain>
    </source>
</reference>
<dbReference type="AlphaFoldDB" id="A0A804HTX3"/>
<dbReference type="InParanoid" id="A0A804HTX3"/>
<organism evidence="2 3">
    <name type="scientific">Musa acuminata subsp. malaccensis</name>
    <name type="common">Wild banana</name>
    <name type="synonym">Musa malaccensis</name>
    <dbReference type="NCBI Taxonomy" id="214687"/>
    <lineage>
        <taxon>Eukaryota</taxon>
        <taxon>Viridiplantae</taxon>
        <taxon>Streptophyta</taxon>
        <taxon>Embryophyta</taxon>
        <taxon>Tracheophyta</taxon>
        <taxon>Spermatophyta</taxon>
        <taxon>Magnoliopsida</taxon>
        <taxon>Liliopsida</taxon>
        <taxon>Zingiberales</taxon>
        <taxon>Musaceae</taxon>
        <taxon>Musa</taxon>
    </lineage>
</organism>
<keyword evidence="3" id="KW-1185">Reference proteome</keyword>
<accession>A0A804HTX3</accession>
<reference evidence="2" key="2">
    <citation type="submission" date="2021-05" db="UniProtKB">
        <authorList>
            <consortium name="EnsemblPlants"/>
        </authorList>
    </citation>
    <scope>IDENTIFICATION</scope>
    <source>
        <strain evidence="2">subsp. malaccensis</strain>
    </source>
</reference>
<name>A0A804HTX3_MUSAM</name>
<proteinExistence type="predicted"/>
<evidence type="ECO:0000313" key="2">
    <source>
        <dbReference type="EnsemblPlants" id="Ma01_p14070.1"/>
    </source>
</evidence>
<evidence type="ECO:0000313" key="3">
    <source>
        <dbReference type="Proteomes" id="UP000012960"/>
    </source>
</evidence>